<protein>
    <submittedName>
        <fullName evidence="1">Uncharacterized protein</fullName>
    </submittedName>
</protein>
<sequence length="94" mass="10418">MYEGEVVRAEQVAKVSSNAYETKGKSGIMPRKGHTTKIDASVPSAELAMRLLIPSLLLNLILLRIFLICYQWAMVLLTVSVAAFYVDALWAGFQ</sequence>
<dbReference type="AlphaFoldDB" id="A0A699GVM3"/>
<proteinExistence type="predicted"/>
<comment type="caution">
    <text evidence="1">The sequence shown here is derived from an EMBL/GenBank/DDBJ whole genome shotgun (WGS) entry which is preliminary data.</text>
</comment>
<feature type="non-terminal residue" evidence="1">
    <location>
        <position position="94"/>
    </location>
</feature>
<gene>
    <name evidence="1" type="ORF">Tci_221874</name>
</gene>
<name>A0A699GVM3_TANCI</name>
<organism evidence="1">
    <name type="scientific">Tanacetum cinerariifolium</name>
    <name type="common">Dalmatian daisy</name>
    <name type="synonym">Chrysanthemum cinerariifolium</name>
    <dbReference type="NCBI Taxonomy" id="118510"/>
    <lineage>
        <taxon>Eukaryota</taxon>
        <taxon>Viridiplantae</taxon>
        <taxon>Streptophyta</taxon>
        <taxon>Embryophyta</taxon>
        <taxon>Tracheophyta</taxon>
        <taxon>Spermatophyta</taxon>
        <taxon>Magnoliopsida</taxon>
        <taxon>eudicotyledons</taxon>
        <taxon>Gunneridae</taxon>
        <taxon>Pentapetalae</taxon>
        <taxon>asterids</taxon>
        <taxon>campanulids</taxon>
        <taxon>Asterales</taxon>
        <taxon>Asteraceae</taxon>
        <taxon>Asteroideae</taxon>
        <taxon>Anthemideae</taxon>
        <taxon>Anthemidinae</taxon>
        <taxon>Tanacetum</taxon>
    </lineage>
</organism>
<dbReference type="EMBL" id="BKCJ010060941">
    <property type="protein sequence ID" value="GEW49898.1"/>
    <property type="molecule type" value="Genomic_DNA"/>
</dbReference>
<accession>A0A699GVM3</accession>
<reference evidence="1" key="1">
    <citation type="journal article" date="2019" name="Sci. Rep.">
        <title>Draft genome of Tanacetum cinerariifolium, the natural source of mosquito coil.</title>
        <authorList>
            <person name="Yamashiro T."/>
            <person name="Shiraishi A."/>
            <person name="Satake H."/>
            <person name="Nakayama K."/>
        </authorList>
    </citation>
    <scope>NUCLEOTIDE SEQUENCE</scope>
</reference>
<evidence type="ECO:0000313" key="1">
    <source>
        <dbReference type="EMBL" id="GEW49898.1"/>
    </source>
</evidence>